<gene>
    <name evidence="1" type="ORF">HFO42_20270</name>
</gene>
<proteinExistence type="predicted"/>
<evidence type="ECO:0008006" key="3">
    <source>
        <dbReference type="Google" id="ProtNLM"/>
    </source>
</evidence>
<dbReference type="EMBL" id="JAAXEP010000010">
    <property type="protein sequence ID" value="MBY5630427.1"/>
    <property type="molecule type" value="Genomic_DNA"/>
</dbReference>
<dbReference type="AlphaFoldDB" id="A0AAJ1EFW9"/>
<evidence type="ECO:0000313" key="1">
    <source>
        <dbReference type="EMBL" id="MBY5630427.1"/>
    </source>
</evidence>
<sequence>MSNVIPVQSAAAMSFDDAIEDALRQVAGELGLTRNDAIRFIVREWLETNAYLPVHNLDEDGEVDGNA</sequence>
<reference evidence="1" key="1">
    <citation type="submission" date="2020-04" db="EMBL/GenBank/DDBJ databases">
        <title>Global-level population genomics supports evidence of horizontal gene transfer on evolution of Rhizobia in Lentils.</title>
        <authorList>
            <person name="Gai Y."/>
            <person name="Cook D."/>
            <person name="Riely B."/>
        </authorList>
    </citation>
    <scope>NUCLEOTIDE SEQUENCE</scope>
    <source>
        <strain evidence="1">Derici101B</strain>
    </source>
</reference>
<accession>A0AAJ1EFW9</accession>
<comment type="caution">
    <text evidence="1">The sequence shown here is derived from an EMBL/GenBank/DDBJ whole genome shotgun (WGS) entry which is preliminary data.</text>
</comment>
<name>A0AAJ1EFW9_RHILE</name>
<dbReference type="Proteomes" id="UP000825699">
    <property type="component" value="Unassembled WGS sequence"/>
</dbReference>
<evidence type="ECO:0000313" key="2">
    <source>
        <dbReference type="Proteomes" id="UP000825699"/>
    </source>
</evidence>
<protein>
    <recommendedName>
        <fullName evidence="3">Ribbon-helix-helix protein, CopG family</fullName>
    </recommendedName>
</protein>
<organism evidence="1 2">
    <name type="scientific">Rhizobium leguminosarum</name>
    <dbReference type="NCBI Taxonomy" id="384"/>
    <lineage>
        <taxon>Bacteria</taxon>
        <taxon>Pseudomonadati</taxon>
        <taxon>Pseudomonadota</taxon>
        <taxon>Alphaproteobacteria</taxon>
        <taxon>Hyphomicrobiales</taxon>
        <taxon>Rhizobiaceae</taxon>
        <taxon>Rhizobium/Agrobacterium group</taxon>
        <taxon>Rhizobium</taxon>
    </lineage>
</organism>